<evidence type="ECO:0000256" key="1">
    <source>
        <dbReference type="SAM" id="Phobius"/>
    </source>
</evidence>
<protein>
    <submittedName>
        <fullName evidence="2">Uncharacterized protein</fullName>
    </submittedName>
</protein>
<keyword evidence="1" id="KW-0812">Transmembrane</keyword>
<keyword evidence="1" id="KW-1133">Transmembrane helix</keyword>
<feature type="transmembrane region" description="Helical" evidence="1">
    <location>
        <begin position="12"/>
        <end position="37"/>
    </location>
</feature>
<evidence type="ECO:0000313" key="2">
    <source>
        <dbReference type="EMBL" id="TKT87309.1"/>
    </source>
</evidence>
<comment type="caution">
    <text evidence="2">The sequence shown here is derived from an EMBL/GenBank/DDBJ whole genome shotgun (WGS) entry which is preliminary data.</text>
</comment>
<dbReference type="EMBL" id="SZVO01000020">
    <property type="protein sequence ID" value="TKT87309.1"/>
    <property type="molecule type" value="Genomic_DNA"/>
</dbReference>
<proteinExistence type="predicted"/>
<name>A0A4U6CRX7_9BACT</name>
<dbReference type="Proteomes" id="UP000304900">
    <property type="component" value="Unassembled WGS sequence"/>
</dbReference>
<organism evidence="2 3">
    <name type="scientific">Dyadobacter frigoris</name>
    <dbReference type="NCBI Taxonomy" id="2576211"/>
    <lineage>
        <taxon>Bacteria</taxon>
        <taxon>Pseudomonadati</taxon>
        <taxon>Bacteroidota</taxon>
        <taxon>Cytophagia</taxon>
        <taxon>Cytophagales</taxon>
        <taxon>Spirosomataceae</taxon>
        <taxon>Dyadobacter</taxon>
    </lineage>
</organism>
<dbReference type="AlphaFoldDB" id="A0A4U6CRX7"/>
<dbReference type="RefSeq" id="WP_137343738.1">
    <property type="nucleotide sequence ID" value="NZ_BSQH01000016.1"/>
</dbReference>
<evidence type="ECO:0000313" key="3">
    <source>
        <dbReference type="Proteomes" id="UP000304900"/>
    </source>
</evidence>
<keyword evidence="3" id="KW-1185">Reference proteome</keyword>
<reference evidence="2 3" key="1">
    <citation type="submission" date="2019-05" db="EMBL/GenBank/DDBJ databases">
        <title>Dyadobacter AR-3-8 sp. nov., isolated from arctic soil.</title>
        <authorList>
            <person name="Chaudhary D.K."/>
        </authorList>
    </citation>
    <scope>NUCLEOTIDE SEQUENCE [LARGE SCALE GENOMIC DNA]</scope>
    <source>
        <strain evidence="2 3">AR-3-8</strain>
    </source>
</reference>
<sequence>MSKFFIIFIKGIVGLIWFVATVVTAILLSPFVLASWISGMLDKKQNSDKEKSSSGDSEK</sequence>
<accession>A0A4U6CRX7</accession>
<gene>
    <name evidence="2" type="ORF">FDK13_30120</name>
</gene>
<keyword evidence="1" id="KW-0472">Membrane</keyword>